<comment type="caution">
    <text evidence="1">The sequence shown here is derived from an EMBL/GenBank/DDBJ whole genome shotgun (WGS) entry which is preliminary data.</text>
</comment>
<evidence type="ECO:0000313" key="1">
    <source>
        <dbReference type="EMBL" id="MPC82503.1"/>
    </source>
</evidence>
<organism evidence="1 2">
    <name type="scientific">Portunus trituberculatus</name>
    <name type="common">Swimming crab</name>
    <name type="synonym">Neptunus trituberculatus</name>
    <dbReference type="NCBI Taxonomy" id="210409"/>
    <lineage>
        <taxon>Eukaryota</taxon>
        <taxon>Metazoa</taxon>
        <taxon>Ecdysozoa</taxon>
        <taxon>Arthropoda</taxon>
        <taxon>Crustacea</taxon>
        <taxon>Multicrustacea</taxon>
        <taxon>Malacostraca</taxon>
        <taxon>Eumalacostraca</taxon>
        <taxon>Eucarida</taxon>
        <taxon>Decapoda</taxon>
        <taxon>Pleocyemata</taxon>
        <taxon>Brachyura</taxon>
        <taxon>Eubrachyura</taxon>
        <taxon>Portunoidea</taxon>
        <taxon>Portunidae</taxon>
        <taxon>Portuninae</taxon>
        <taxon>Portunus</taxon>
    </lineage>
</organism>
<dbReference type="EMBL" id="VSRR010059961">
    <property type="protein sequence ID" value="MPC82503.1"/>
    <property type="molecule type" value="Genomic_DNA"/>
</dbReference>
<dbReference type="Proteomes" id="UP000324222">
    <property type="component" value="Unassembled WGS sequence"/>
</dbReference>
<sequence length="134" mass="14499">MSKATETTLNAHSSPIMIVHTVTWQRQIRILQTLLNDIVASAAMTPHRRQKTSDDTQVSVGGLRLCGAPCQAVTVQLQRRGQRGAQGQQEPHASLQGNEFCTSAPHLAVATHIVVMQGNMTPATPPSPPHQHND</sequence>
<accession>A0A5B7IJM6</accession>
<gene>
    <name evidence="1" type="ORF">E2C01_077174</name>
</gene>
<proteinExistence type="predicted"/>
<keyword evidence="2" id="KW-1185">Reference proteome</keyword>
<reference evidence="1 2" key="1">
    <citation type="submission" date="2019-05" db="EMBL/GenBank/DDBJ databases">
        <title>Another draft genome of Portunus trituberculatus and its Hox gene families provides insights of decapod evolution.</title>
        <authorList>
            <person name="Jeong J.-H."/>
            <person name="Song I."/>
            <person name="Kim S."/>
            <person name="Choi T."/>
            <person name="Kim D."/>
            <person name="Ryu S."/>
            <person name="Kim W."/>
        </authorList>
    </citation>
    <scope>NUCLEOTIDE SEQUENCE [LARGE SCALE GENOMIC DNA]</scope>
    <source>
        <tissue evidence="1">Muscle</tissue>
    </source>
</reference>
<protein>
    <submittedName>
        <fullName evidence="1">Uncharacterized protein</fullName>
    </submittedName>
</protein>
<name>A0A5B7IJM6_PORTR</name>
<dbReference type="AlphaFoldDB" id="A0A5B7IJM6"/>
<evidence type="ECO:0000313" key="2">
    <source>
        <dbReference type="Proteomes" id="UP000324222"/>
    </source>
</evidence>